<dbReference type="InterPro" id="IPR024265">
    <property type="entry name" value="DUF3788"/>
</dbReference>
<accession>A0ABN1KFH3</accession>
<comment type="caution">
    <text evidence="1">The sequence shown here is derived from an EMBL/GenBank/DDBJ whole genome shotgun (WGS) entry which is preliminary data.</text>
</comment>
<dbReference type="EMBL" id="BAAACI010000001">
    <property type="protein sequence ID" value="GAA0765320.1"/>
    <property type="molecule type" value="Genomic_DNA"/>
</dbReference>
<dbReference type="RefSeq" id="WP_343822744.1">
    <property type="nucleotide sequence ID" value="NZ_BAAACI010000001.1"/>
</dbReference>
<gene>
    <name evidence="1" type="ORF">GCM10008908_01670</name>
</gene>
<organism evidence="1 2">
    <name type="scientific">Clostridium subterminale</name>
    <dbReference type="NCBI Taxonomy" id="1550"/>
    <lineage>
        <taxon>Bacteria</taxon>
        <taxon>Bacillati</taxon>
        <taxon>Bacillota</taxon>
        <taxon>Clostridia</taxon>
        <taxon>Eubacteriales</taxon>
        <taxon>Clostridiaceae</taxon>
        <taxon>Clostridium</taxon>
    </lineage>
</organism>
<evidence type="ECO:0000313" key="1">
    <source>
        <dbReference type="EMBL" id="GAA0765320.1"/>
    </source>
</evidence>
<keyword evidence="2" id="KW-1185">Reference proteome</keyword>
<dbReference type="Proteomes" id="UP001501047">
    <property type="component" value="Unassembled WGS sequence"/>
</dbReference>
<dbReference type="Pfam" id="PF12663">
    <property type="entry name" value="DUF3788"/>
    <property type="match status" value="1"/>
</dbReference>
<name>A0ABN1KFH3_CLOSU</name>
<evidence type="ECO:0000313" key="2">
    <source>
        <dbReference type="Proteomes" id="UP001501047"/>
    </source>
</evidence>
<sequence length="142" mass="16978">MLEKVPTEEELNQLMEEDVFKTWCAINNFIKDNYDMDMLWDNGGKTGVFELKYRKSGKTFCALYPREKGMRVLIILGKNEREKFETARKDFSEYINNFYDNTRQYHDGKWLYLDIISNTVIADIERLLCIKKKPNRKRAQLS</sequence>
<proteinExistence type="predicted"/>
<protein>
    <submittedName>
        <fullName evidence="1">DUF3788 domain-containing protein</fullName>
    </submittedName>
</protein>
<reference evidence="1 2" key="1">
    <citation type="journal article" date="2019" name="Int. J. Syst. Evol. Microbiol.">
        <title>The Global Catalogue of Microorganisms (GCM) 10K type strain sequencing project: providing services to taxonomists for standard genome sequencing and annotation.</title>
        <authorList>
            <consortium name="The Broad Institute Genomics Platform"/>
            <consortium name="The Broad Institute Genome Sequencing Center for Infectious Disease"/>
            <person name="Wu L."/>
            <person name="Ma J."/>
        </authorList>
    </citation>
    <scope>NUCLEOTIDE SEQUENCE [LARGE SCALE GENOMIC DNA]</scope>
    <source>
        <strain evidence="1 2">JCM 1417</strain>
    </source>
</reference>